<reference evidence="2 3" key="1">
    <citation type="submission" date="2020-08" db="EMBL/GenBank/DDBJ databases">
        <title>The completed genome sequence of the pathogenic ascomycete fungus Penicillium digitatum.</title>
        <authorList>
            <person name="Wang M."/>
        </authorList>
    </citation>
    <scope>NUCLEOTIDE SEQUENCE [LARGE SCALE GENOMIC DNA]</scope>
    <source>
        <strain evidence="2 3">PdW03</strain>
    </source>
</reference>
<accession>A0A7T7BHX4</accession>
<evidence type="ECO:0000256" key="1">
    <source>
        <dbReference type="SAM" id="MobiDB-lite"/>
    </source>
</evidence>
<evidence type="ECO:0000313" key="2">
    <source>
        <dbReference type="EMBL" id="QQK40400.1"/>
    </source>
</evidence>
<sequence length="82" mass="8862">MSDKGPCPALSPSPALIAEEAPSFATDSSSQTNNSYLVSERDSSYPEAARRPPILDRLTSSPTLQHRAADDFPFQNQTNPLV</sequence>
<dbReference type="AlphaFoldDB" id="A0A7T7BHX4"/>
<evidence type="ECO:0000313" key="3">
    <source>
        <dbReference type="Proteomes" id="UP000595662"/>
    </source>
</evidence>
<feature type="compositionally biased region" description="Basic and acidic residues" evidence="1">
    <location>
        <begin position="39"/>
        <end position="54"/>
    </location>
</feature>
<dbReference type="Proteomes" id="UP000595662">
    <property type="component" value="Chromosome 1"/>
</dbReference>
<feature type="compositionally biased region" description="Polar residues" evidence="1">
    <location>
        <begin position="25"/>
        <end position="37"/>
    </location>
</feature>
<feature type="region of interest" description="Disordered" evidence="1">
    <location>
        <begin position="1"/>
        <end position="82"/>
    </location>
</feature>
<name>A0A7T7BHX4_PENDI</name>
<gene>
    <name evidence="2" type="ORF">Pdw03_3254</name>
</gene>
<dbReference type="EMBL" id="CP060774">
    <property type="protein sequence ID" value="QQK40400.1"/>
    <property type="molecule type" value="Genomic_DNA"/>
</dbReference>
<protein>
    <submittedName>
        <fullName evidence="2">Uncharacterized protein</fullName>
    </submittedName>
</protein>
<proteinExistence type="predicted"/>
<dbReference type="RefSeq" id="XP_065955836.1">
    <property type="nucleotide sequence ID" value="XM_066100436.1"/>
</dbReference>
<organism evidence="2 3">
    <name type="scientific">Penicillium digitatum</name>
    <name type="common">Green mold</name>
    <dbReference type="NCBI Taxonomy" id="36651"/>
    <lineage>
        <taxon>Eukaryota</taxon>
        <taxon>Fungi</taxon>
        <taxon>Dikarya</taxon>
        <taxon>Ascomycota</taxon>
        <taxon>Pezizomycotina</taxon>
        <taxon>Eurotiomycetes</taxon>
        <taxon>Eurotiomycetidae</taxon>
        <taxon>Eurotiales</taxon>
        <taxon>Aspergillaceae</taxon>
        <taxon>Penicillium</taxon>
    </lineage>
</organism>
<dbReference type="GeneID" id="90952487"/>